<evidence type="ECO:0000313" key="1">
    <source>
        <dbReference type="EMBL" id="CAF5058667.1"/>
    </source>
</evidence>
<dbReference type="EMBL" id="CAJOBH010227752">
    <property type="protein sequence ID" value="CAF5058667.1"/>
    <property type="molecule type" value="Genomic_DNA"/>
</dbReference>
<comment type="caution">
    <text evidence="1">The sequence shown here is derived from an EMBL/GenBank/DDBJ whole genome shotgun (WGS) entry which is preliminary data.</text>
</comment>
<dbReference type="PANTHER" id="PTHR35088:SF1">
    <property type="entry name" value="COILED-COIL DOMAIN-CONTAINING PROTEIN 178"/>
    <property type="match status" value="1"/>
</dbReference>
<organism evidence="1 2">
    <name type="scientific">Rotaria magnacalcarata</name>
    <dbReference type="NCBI Taxonomy" id="392030"/>
    <lineage>
        <taxon>Eukaryota</taxon>
        <taxon>Metazoa</taxon>
        <taxon>Spiralia</taxon>
        <taxon>Gnathifera</taxon>
        <taxon>Rotifera</taxon>
        <taxon>Eurotatoria</taxon>
        <taxon>Bdelloidea</taxon>
        <taxon>Philodinida</taxon>
        <taxon>Philodinidae</taxon>
        <taxon>Rotaria</taxon>
    </lineage>
</organism>
<feature type="non-terminal residue" evidence="1">
    <location>
        <position position="1"/>
    </location>
</feature>
<protein>
    <submittedName>
        <fullName evidence="1">Uncharacterized protein</fullName>
    </submittedName>
</protein>
<dbReference type="InterPro" id="IPR038826">
    <property type="entry name" value="CCDC178"/>
</dbReference>
<evidence type="ECO:0000313" key="2">
    <source>
        <dbReference type="Proteomes" id="UP000681967"/>
    </source>
</evidence>
<proteinExistence type="predicted"/>
<dbReference type="PANTHER" id="PTHR35088">
    <property type="entry name" value="COILED-COIL DOMAIN-CONTAINING PROTEIN 178"/>
    <property type="match status" value="1"/>
</dbReference>
<dbReference type="Proteomes" id="UP000681967">
    <property type="component" value="Unassembled WGS sequence"/>
</dbReference>
<feature type="non-terminal residue" evidence="1">
    <location>
        <position position="260"/>
    </location>
</feature>
<reference evidence="1" key="1">
    <citation type="submission" date="2021-02" db="EMBL/GenBank/DDBJ databases">
        <authorList>
            <person name="Nowell W R."/>
        </authorList>
    </citation>
    <scope>NUCLEOTIDE SEQUENCE</scope>
</reference>
<accession>A0A8S3E3H8</accession>
<sequence length="260" mass="30165">EEETKTGRTKRQISFSKTLPLTNPLEIVGRGGQLVDQHPHHDILEDEILEEVLLLLARLDRERLRLINLCENENRVRDRLKENIDHWRLKRLVDLPLAVQKGFFFLSVMLTSRTWHRQLEIEVNDIRQTIPLITEKVQTELTEITRVDEALKETEHELMLSRAKNADTLDKCTKANQRAGTERDEIRGEIDKALKSLQRIAGKLQASIDQHKAYEKAIRDAKSTVKKNDRAYEEEVKKRDVARADIASNKLKLATIGNER</sequence>
<gene>
    <name evidence="1" type="ORF">BYL167_LOCUS58981</name>
</gene>
<dbReference type="AlphaFoldDB" id="A0A8S3E3H8"/>
<name>A0A8S3E3H8_9BILA</name>